<proteinExistence type="predicted"/>
<keyword evidence="3" id="KW-0808">Transferase</keyword>
<gene>
    <name evidence="8" type="ORF">GA0070623_3255</name>
</gene>
<dbReference type="EC" id="2.7.11.1" evidence="1"/>
<keyword evidence="6" id="KW-0067">ATP-binding</keyword>
<dbReference type="Proteomes" id="UP000198226">
    <property type="component" value="Chromosome I"/>
</dbReference>
<dbReference type="GO" id="GO:0004674">
    <property type="term" value="F:protein serine/threonine kinase activity"/>
    <property type="evidence" value="ECO:0007669"/>
    <property type="project" value="UniProtKB-KW"/>
</dbReference>
<evidence type="ECO:0000256" key="2">
    <source>
        <dbReference type="ARBA" id="ARBA00022527"/>
    </source>
</evidence>
<evidence type="ECO:0000256" key="1">
    <source>
        <dbReference type="ARBA" id="ARBA00012513"/>
    </source>
</evidence>
<evidence type="ECO:0000256" key="4">
    <source>
        <dbReference type="ARBA" id="ARBA00022741"/>
    </source>
</evidence>
<dbReference type="PANTHER" id="PTHR43289:SF6">
    <property type="entry name" value="SERINE_THREONINE-PROTEIN KINASE NEKL-3"/>
    <property type="match status" value="1"/>
</dbReference>
<dbReference type="PANTHER" id="PTHR43289">
    <property type="entry name" value="MITOGEN-ACTIVATED PROTEIN KINASE KINASE KINASE 20-RELATED"/>
    <property type="match status" value="1"/>
</dbReference>
<sequence length="751" mass="83140">MTAPAAATTAALLVGIAAYPDEPLLNPVVDVSLMTAAVTAIDPAASITPLVDEQVTLARLQLAIRQLRDHPAPFKIFYFSGHGRTADDRINVLATVDGEPGNEGLPIQNFPDIIRQPRYDRDERWLILLDCCHPVPLDRRATGMDARAAVQMFGDVVQRRAVIAACDPLAEAADVGRSGSPFTRAVVAGLAARDTRGQTTANSLFDAVCADLAARHLPTPLMSTDHLGPFVIVDGGQPPTVIPSVEGAAREEIVAEAQRWADEAWELISPSSAEWDRTGWQRMQGTLVQTTDWFRRQEASQPDLLRDERFQRARLMVRSRFTDLAAVRPGIRTARGTIGRELGRGGFGVVWELISPGSRGPDLAWKAYHSDRLDESERLARFARGFRAMARLKHRNIVAVQQYLEVPPAIVMELVTGGDLTNYWVDDARDRLRLLADVASALEHAHERETTHRDIKPSNVLLRPTPHGPEPVLTDFDLAYFPKATRSTRLIIDESGYTAPELADNDDPQLRKAASADVYGLGQLLFHVFTSADPRRDDATGNLRRLRKAIAGQELDPALVAAVTGLYAEATQPKASRRPTVTEVRQALLAALADTPGSAEVRRNDGAFMHQVLEHARLRYVTSRVVTRRVAGEWPYEFDAESRTGLTLLRLRVDAPNGQQPEGALSVALKLVVPASHQHRRFHGRWLLAWERVGRMTRVDPELVVLHPRSRVEQSKRIPTLRRVFPLDGPTDSEARRIGELLRRTISAGER</sequence>
<keyword evidence="4" id="KW-0547">Nucleotide-binding</keyword>
<keyword evidence="9" id="KW-1185">Reference proteome</keyword>
<dbReference type="SMART" id="SM00220">
    <property type="entry name" value="S_TKc"/>
    <property type="match status" value="1"/>
</dbReference>
<feature type="domain" description="Protein kinase" evidence="7">
    <location>
        <begin position="336"/>
        <end position="589"/>
    </location>
</feature>
<evidence type="ECO:0000256" key="3">
    <source>
        <dbReference type="ARBA" id="ARBA00022679"/>
    </source>
</evidence>
<evidence type="ECO:0000313" key="8">
    <source>
        <dbReference type="EMBL" id="SCG67197.1"/>
    </source>
</evidence>
<dbReference type="Pfam" id="PF00069">
    <property type="entry name" value="Pkinase"/>
    <property type="match status" value="1"/>
</dbReference>
<dbReference type="Pfam" id="PF00656">
    <property type="entry name" value="Peptidase_C14"/>
    <property type="match status" value="1"/>
</dbReference>
<name>A0A109IQ46_9ACTN</name>
<dbReference type="InterPro" id="IPR011600">
    <property type="entry name" value="Pept_C14_caspase"/>
</dbReference>
<dbReference type="PROSITE" id="PS50011">
    <property type="entry name" value="PROTEIN_KINASE_DOM"/>
    <property type="match status" value="1"/>
</dbReference>
<keyword evidence="5" id="KW-0418">Kinase</keyword>
<dbReference type="SUPFAM" id="SSF52129">
    <property type="entry name" value="Caspase-like"/>
    <property type="match status" value="1"/>
</dbReference>
<protein>
    <recommendedName>
        <fullName evidence="1">non-specific serine/threonine protein kinase</fullName>
        <ecNumber evidence="1">2.7.11.1</ecNumber>
    </recommendedName>
</protein>
<dbReference type="InterPro" id="IPR029030">
    <property type="entry name" value="Caspase-like_dom_sf"/>
</dbReference>
<dbReference type="EMBL" id="LT607752">
    <property type="protein sequence ID" value="SCG67197.1"/>
    <property type="molecule type" value="Genomic_DNA"/>
</dbReference>
<keyword evidence="2" id="KW-0723">Serine/threonine-protein kinase</keyword>
<organism evidence="8 9">
    <name type="scientific">Micromonospora rifamycinica</name>
    <dbReference type="NCBI Taxonomy" id="291594"/>
    <lineage>
        <taxon>Bacteria</taxon>
        <taxon>Bacillati</taxon>
        <taxon>Actinomycetota</taxon>
        <taxon>Actinomycetes</taxon>
        <taxon>Micromonosporales</taxon>
        <taxon>Micromonosporaceae</taxon>
        <taxon>Micromonospora</taxon>
    </lineage>
</organism>
<dbReference type="GO" id="GO:0004197">
    <property type="term" value="F:cysteine-type endopeptidase activity"/>
    <property type="evidence" value="ECO:0007669"/>
    <property type="project" value="InterPro"/>
</dbReference>
<reference evidence="9" key="1">
    <citation type="submission" date="2016-06" db="EMBL/GenBank/DDBJ databases">
        <authorList>
            <person name="Varghese N."/>
            <person name="Submissions Spin"/>
        </authorList>
    </citation>
    <scope>NUCLEOTIDE SEQUENCE [LARGE SCALE GENOMIC DNA]</scope>
    <source>
        <strain evidence="9">DSM 44983</strain>
    </source>
</reference>
<dbReference type="CDD" id="cd14014">
    <property type="entry name" value="STKc_PknB_like"/>
    <property type="match status" value="1"/>
</dbReference>
<dbReference type="AlphaFoldDB" id="A0A109IQ46"/>
<evidence type="ECO:0000256" key="6">
    <source>
        <dbReference type="ARBA" id="ARBA00022840"/>
    </source>
</evidence>
<dbReference type="InterPro" id="IPR000719">
    <property type="entry name" value="Prot_kinase_dom"/>
</dbReference>
<dbReference type="SUPFAM" id="SSF56112">
    <property type="entry name" value="Protein kinase-like (PK-like)"/>
    <property type="match status" value="1"/>
</dbReference>
<dbReference type="RefSeq" id="WP_067300294.1">
    <property type="nucleotide sequence ID" value="NZ_LRMV01000001.1"/>
</dbReference>
<evidence type="ECO:0000256" key="5">
    <source>
        <dbReference type="ARBA" id="ARBA00022777"/>
    </source>
</evidence>
<dbReference type="GO" id="GO:0005524">
    <property type="term" value="F:ATP binding"/>
    <property type="evidence" value="ECO:0007669"/>
    <property type="project" value="UniProtKB-KW"/>
</dbReference>
<dbReference type="InterPro" id="IPR011009">
    <property type="entry name" value="Kinase-like_dom_sf"/>
</dbReference>
<dbReference type="Gene3D" id="1.10.510.10">
    <property type="entry name" value="Transferase(Phosphotransferase) domain 1"/>
    <property type="match status" value="1"/>
</dbReference>
<dbReference type="GO" id="GO:0006508">
    <property type="term" value="P:proteolysis"/>
    <property type="evidence" value="ECO:0007669"/>
    <property type="project" value="InterPro"/>
</dbReference>
<accession>A0A109IQ46</accession>
<evidence type="ECO:0000313" key="9">
    <source>
        <dbReference type="Proteomes" id="UP000198226"/>
    </source>
</evidence>
<dbReference type="Gene3D" id="3.40.50.1460">
    <property type="match status" value="1"/>
</dbReference>
<evidence type="ECO:0000259" key="7">
    <source>
        <dbReference type="PROSITE" id="PS50011"/>
    </source>
</evidence>